<keyword evidence="3" id="KW-1185">Reference proteome</keyword>
<dbReference type="AlphaFoldDB" id="A0A8J2XZG2"/>
<name>A0A8J2XZG2_9BURK</name>
<organism evidence="2 3">
    <name type="scientific">Oxalicibacterium flavum</name>
    <dbReference type="NCBI Taxonomy" id="179467"/>
    <lineage>
        <taxon>Bacteria</taxon>
        <taxon>Pseudomonadati</taxon>
        <taxon>Pseudomonadota</taxon>
        <taxon>Betaproteobacteria</taxon>
        <taxon>Burkholderiales</taxon>
        <taxon>Oxalobacteraceae</taxon>
        <taxon>Oxalicibacterium</taxon>
    </lineage>
</organism>
<evidence type="ECO:0000313" key="3">
    <source>
        <dbReference type="Proteomes" id="UP000620266"/>
    </source>
</evidence>
<evidence type="ECO:0000313" key="2">
    <source>
        <dbReference type="EMBL" id="GGC10511.1"/>
    </source>
</evidence>
<dbReference type="EMBL" id="BMCG01000003">
    <property type="protein sequence ID" value="GGC10511.1"/>
    <property type="molecule type" value="Genomic_DNA"/>
</dbReference>
<reference evidence="2" key="1">
    <citation type="journal article" date="2014" name="Int. J. Syst. Evol. Microbiol.">
        <title>Complete genome sequence of Corynebacterium casei LMG S-19264T (=DSM 44701T), isolated from a smear-ripened cheese.</title>
        <authorList>
            <consortium name="US DOE Joint Genome Institute (JGI-PGF)"/>
            <person name="Walter F."/>
            <person name="Albersmeier A."/>
            <person name="Kalinowski J."/>
            <person name="Ruckert C."/>
        </authorList>
    </citation>
    <scope>NUCLEOTIDE SEQUENCE</scope>
    <source>
        <strain evidence="2">CCM 7086</strain>
    </source>
</reference>
<gene>
    <name evidence="2" type="ORF">GCM10007205_19550</name>
</gene>
<dbReference type="Proteomes" id="UP000620266">
    <property type="component" value="Unassembled WGS sequence"/>
</dbReference>
<feature type="region of interest" description="Disordered" evidence="1">
    <location>
        <begin position="1"/>
        <end position="86"/>
    </location>
</feature>
<feature type="compositionally biased region" description="Basic and acidic residues" evidence="1">
    <location>
        <begin position="51"/>
        <end position="66"/>
    </location>
</feature>
<evidence type="ECO:0000256" key="1">
    <source>
        <dbReference type="SAM" id="MobiDB-lite"/>
    </source>
</evidence>
<sequence length="86" mass="9957">MQQRHLDEGRIQQHDEDRPQQRFVHRLKRGQTGTEQKPDQDGNEVDPDLVSFEKRAKQKSLLESRRKSPVATMDISEGKAGEFWGG</sequence>
<protein>
    <submittedName>
        <fullName evidence="2">Uncharacterized protein</fullName>
    </submittedName>
</protein>
<comment type="caution">
    <text evidence="2">The sequence shown here is derived from an EMBL/GenBank/DDBJ whole genome shotgun (WGS) entry which is preliminary data.</text>
</comment>
<accession>A0A8J2XZG2</accession>
<proteinExistence type="predicted"/>
<reference evidence="2" key="2">
    <citation type="submission" date="2020-09" db="EMBL/GenBank/DDBJ databases">
        <authorList>
            <person name="Sun Q."/>
            <person name="Sedlacek I."/>
        </authorList>
    </citation>
    <scope>NUCLEOTIDE SEQUENCE</scope>
    <source>
        <strain evidence="2">CCM 7086</strain>
    </source>
</reference>
<feature type="compositionally biased region" description="Basic and acidic residues" evidence="1">
    <location>
        <begin position="1"/>
        <end position="20"/>
    </location>
</feature>